<gene>
    <name evidence="1" type="ORF">MIZ03_0406</name>
</gene>
<dbReference type="RefSeq" id="WP_223907376.1">
    <property type="nucleotide sequence ID" value="NZ_AP024238.1"/>
</dbReference>
<protein>
    <submittedName>
        <fullName evidence="1">Uncharacterized protein</fullName>
    </submittedName>
</protein>
<evidence type="ECO:0000313" key="2">
    <source>
        <dbReference type="Proteomes" id="UP000824366"/>
    </source>
</evidence>
<sequence>MKTSDPQLTTTPTSDAALTEAQLADVVGGATYTINLINRTPPNAGIFQRPPTGPDQQTRDWVLRQWFSKP</sequence>
<name>A0ABN6D0Q4_9BURK</name>
<dbReference type="Proteomes" id="UP000824366">
    <property type="component" value="Chromosome"/>
</dbReference>
<organism evidence="1 2">
    <name type="scientific">Rhodoferax lithotrophicus</name>
    <dbReference type="NCBI Taxonomy" id="2798804"/>
    <lineage>
        <taxon>Bacteria</taxon>
        <taxon>Pseudomonadati</taxon>
        <taxon>Pseudomonadota</taxon>
        <taxon>Betaproteobacteria</taxon>
        <taxon>Burkholderiales</taxon>
        <taxon>Comamonadaceae</taxon>
        <taxon>Rhodoferax</taxon>
    </lineage>
</organism>
<accession>A0ABN6D0Q4</accession>
<proteinExistence type="predicted"/>
<dbReference type="EMBL" id="AP024238">
    <property type="protein sequence ID" value="BCO25545.1"/>
    <property type="molecule type" value="Genomic_DNA"/>
</dbReference>
<evidence type="ECO:0000313" key="1">
    <source>
        <dbReference type="EMBL" id="BCO25545.1"/>
    </source>
</evidence>
<reference evidence="1 2" key="1">
    <citation type="journal article" date="2021" name="Microbiol. Spectr.">
        <title>A Single Bacterium Capable of Oxidation and Reduction of Iron at Circumneutral pH.</title>
        <authorList>
            <person name="Kato S."/>
            <person name="Ohkuma M."/>
        </authorList>
    </citation>
    <scope>NUCLEOTIDE SEQUENCE [LARGE SCALE GENOMIC DNA]</scope>
    <source>
        <strain evidence="1 2">MIZ03</strain>
    </source>
</reference>
<keyword evidence="2" id="KW-1185">Reference proteome</keyword>